<accession>A0AAN4Z552</accession>
<sequence length="576" mass="65358">MTSVEVKNDLHNELQTAYRSARAVYNQFRNVPPQKISIDDRFAKYMSLVVVEAIDAVESNTRMSDSWYDKLSLYVAPDHRIPLLQLGYSLSVLIAKLMVDRKVDEPNTDKPKAPHTSIFNKYDAAIRAIVSDSQPSTSEASTLIGEGQDALFESSEMIKEEKYEEIKDQRSDIEIKEEIKEEPFDDYVEVKHEPLEAHADVFSPTTGHSRPADATTSDCRPIHQIATPSQPPRFMKRTLTRAHVVASFANDAEEAKRRREEEEFQQDLAALPQLPVRKMLTTAHSSGSRPTIFQPITAPTIQLKPEKLKPQKCYLCGVYTTNYDSTWTYLNCRKTFLSRVNITNQRQKTLMIALRASRQHAFFCLSHIEPLVPVQVKHYQSVRSNRPIDSIVQDSLLQRVQQHPVAQRPEDNVVFIGTQKCDLCDDPELPCRLSPTNQTEAQRFFASVDARTSQQADYIQHCITSNEQATICMKHFPKPKPRPAVRTEPPRPQRTYDVVKSTLDLVKQRMVLRTAAGKTIEVFPNLATPPSKQPLYKFSPAAAKKKKGKVDEADQAVEKETNTMEQTDHPSTSGLP</sequence>
<proteinExistence type="predicted"/>
<feature type="region of interest" description="Disordered" evidence="1">
    <location>
        <begin position="526"/>
        <end position="576"/>
    </location>
</feature>
<dbReference type="EMBL" id="BTRK01000002">
    <property type="protein sequence ID" value="GMR34508.1"/>
    <property type="molecule type" value="Genomic_DNA"/>
</dbReference>
<protein>
    <submittedName>
        <fullName evidence="2">Uncharacterized protein</fullName>
    </submittedName>
</protein>
<reference evidence="3" key="1">
    <citation type="submission" date="2022-10" db="EMBL/GenBank/DDBJ databases">
        <title>Genome assembly of Pristionchus species.</title>
        <authorList>
            <person name="Yoshida K."/>
            <person name="Sommer R.J."/>
        </authorList>
    </citation>
    <scope>NUCLEOTIDE SEQUENCE [LARGE SCALE GENOMIC DNA]</scope>
    <source>
        <strain evidence="3">RS5460</strain>
    </source>
</reference>
<comment type="caution">
    <text evidence="2">The sequence shown here is derived from an EMBL/GenBank/DDBJ whole genome shotgun (WGS) entry which is preliminary data.</text>
</comment>
<evidence type="ECO:0000256" key="1">
    <source>
        <dbReference type="SAM" id="MobiDB-lite"/>
    </source>
</evidence>
<evidence type="ECO:0000313" key="3">
    <source>
        <dbReference type="Proteomes" id="UP001328107"/>
    </source>
</evidence>
<keyword evidence="3" id="KW-1185">Reference proteome</keyword>
<dbReference type="AlphaFoldDB" id="A0AAN4Z552"/>
<evidence type="ECO:0000313" key="2">
    <source>
        <dbReference type="EMBL" id="GMR34508.1"/>
    </source>
</evidence>
<dbReference type="Proteomes" id="UP001328107">
    <property type="component" value="Unassembled WGS sequence"/>
</dbReference>
<name>A0AAN4Z552_9BILA</name>
<gene>
    <name evidence="2" type="ORF">PMAYCL1PPCAC_04703</name>
</gene>
<organism evidence="2 3">
    <name type="scientific">Pristionchus mayeri</name>
    <dbReference type="NCBI Taxonomy" id="1317129"/>
    <lineage>
        <taxon>Eukaryota</taxon>
        <taxon>Metazoa</taxon>
        <taxon>Ecdysozoa</taxon>
        <taxon>Nematoda</taxon>
        <taxon>Chromadorea</taxon>
        <taxon>Rhabditida</taxon>
        <taxon>Rhabditina</taxon>
        <taxon>Diplogasteromorpha</taxon>
        <taxon>Diplogasteroidea</taxon>
        <taxon>Neodiplogasteridae</taxon>
        <taxon>Pristionchus</taxon>
    </lineage>
</organism>
<feature type="compositionally biased region" description="Basic and acidic residues" evidence="1">
    <location>
        <begin position="549"/>
        <end position="568"/>
    </location>
</feature>